<proteinExistence type="predicted"/>
<evidence type="ECO:0000256" key="1">
    <source>
        <dbReference type="SAM" id="MobiDB-lite"/>
    </source>
</evidence>
<dbReference type="EMBL" id="BAAATR010000001">
    <property type="protein sequence ID" value="GAA2227506.1"/>
    <property type="molecule type" value="Genomic_DNA"/>
</dbReference>
<evidence type="ECO:0000313" key="4">
    <source>
        <dbReference type="Proteomes" id="UP001500305"/>
    </source>
</evidence>
<dbReference type="Proteomes" id="UP001500305">
    <property type="component" value="Unassembled WGS sequence"/>
</dbReference>
<comment type="caution">
    <text evidence="3">The sequence shown here is derived from an EMBL/GenBank/DDBJ whole genome shotgun (WGS) entry which is preliminary data.</text>
</comment>
<organism evidence="3 4">
    <name type="scientific">Kitasatospora cystarginea</name>
    <dbReference type="NCBI Taxonomy" id="58350"/>
    <lineage>
        <taxon>Bacteria</taxon>
        <taxon>Bacillati</taxon>
        <taxon>Actinomycetota</taxon>
        <taxon>Actinomycetes</taxon>
        <taxon>Kitasatosporales</taxon>
        <taxon>Streptomycetaceae</taxon>
        <taxon>Kitasatospora</taxon>
    </lineage>
</organism>
<sequence>MRVQPTTLAGVAVAVVLAVGAPAAHAVGGSEAPSDRKAAPGDPAAVIGQQIRADGGVEDGGKSGGSHKERSREEGRKSRGSAHTGGGGLAVPGGGLASGTALMGAGLVLGAYALRLRRAAGGAS</sequence>
<feature type="chain" id="PRO_5045118064" description="Gram-positive cocci surface proteins LPxTG domain-containing protein" evidence="2">
    <location>
        <begin position="27"/>
        <end position="124"/>
    </location>
</feature>
<accession>A0ABP5Q787</accession>
<name>A0ABP5Q787_9ACTN</name>
<evidence type="ECO:0000313" key="3">
    <source>
        <dbReference type="EMBL" id="GAA2227506.1"/>
    </source>
</evidence>
<feature type="compositionally biased region" description="Gly residues" evidence="1">
    <location>
        <begin position="83"/>
        <end position="93"/>
    </location>
</feature>
<gene>
    <name evidence="3" type="ORF">GCM10010430_03770</name>
</gene>
<evidence type="ECO:0008006" key="5">
    <source>
        <dbReference type="Google" id="ProtNLM"/>
    </source>
</evidence>
<feature type="signal peptide" evidence="2">
    <location>
        <begin position="1"/>
        <end position="26"/>
    </location>
</feature>
<reference evidence="4" key="1">
    <citation type="journal article" date="2019" name="Int. J. Syst. Evol. Microbiol.">
        <title>The Global Catalogue of Microorganisms (GCM) 10K type strain sequencing project: providing services to taxonomists for standard genome sequencing and annotation.</title>
        <authorList>
            <consortium name="The Broad Institute Genomics Platform"/>
            <consortium name="The Broad Institute Genome Sequencing Center for Infectious Disease"/>
            <person name="Wu L."/>
            <person name="Ma J."/>
        </authorList>
    </citation>
    <scope>NUCLEOTIDE SEQUENCE [LARGE SCALE GENOMIC DNA]</scope>
    <source>
        <strain evidence="4">JCM 7356</strain>
    </source>
</reference>
<dbReference type="RefSeq" id="WP_344634367.1">
    <property type="nucleotide sequence ID" value="NZ_BAAATR010000001.1"/>
</dbReference>
<feature type="region of interest" description="Disordered" evidence="1">
    <location>
        <begin position="25"/>
        <end position="93"/>
    </location>
</feature>
<keyword evidence="4" id="KW-1185">Reference proteome</keyword>
<protein>
    <recommendedName>
        <fullName evidence="5">Gram-positive cocci surface proteins LPxTG domain-containing protein</fullName>
    </recommendedName>
</protein>
<keyword evidence="2" id="KW-0732">Signal</keyword>
<evidence type="ECO:0000256" key="2">
    <source>
        <dbReference type="SAM" id="SignalP"/>
    </source>
</evidence>
<feature type="compositionally biased region" description="Basic and acidic residues" evidence="1">
    <location>
        <begin position="66"/>
        <end position="77"/>
    </location>
</feature>